<feature type="transmembrane region" description="Helical" evidence="1">
    <location>
        <begin position="306"/>
        <end position="323"/>
    </location>
</feature>
<organism evidence="2 3">
    <name type="scientific">Paraburkholderia denitrificans</name>
    <dbReference type="NCBI Taxonomy" id="694025"/>
    <lineage>
        <taxon>Bacteria</taxon>
        <taxon>Pseudomonadati</taxon>
        <taxon>Pseudomonadota</taxon>
        <taxon>Betaproteobacteria</taxon>
        <taxon>Burkholderiales</taxon>
        <taxon>Burkholderiaceae</taxon>
        <taxon>Paraburkholderia</taxon>
    </lineage>
</organism>
<feature type="transmembrane region" description="Helical" evidence="1">
    <location>
        <begin position="352"/>
        <end position="369"/>
    </location>
</feature>
<feature type="transmembrane region" description="Helical" evidence="1">
    <location>
        <begin position="270"/>
        <end position="294"/>
    </location>
</feature>
<evidence type="ECO:0008006" key="4">
    <source>
        <dbReference type="Google" id="ProtNLM"/>
    </source>
</evidence>
<keyword evidence="1" id="KW-0812">Transmembrane</keyword>
<feature type="transmembrane region" description="Helical" evidence="1">
    <location>
        <begin position="85"/>
        <end position="104"/>
    </location>
</feature>
<dbReference type="RefSeq" id="WP_377712379.1">
    <property type="nucleotide sequence ID" value="NZ_JBHSMP010000017.1"/>
</dbReference>
<proteinExistence type="predicted"/>
<feature type="transmembrane region" description="Helical" evidence="1">
    <location>
        <begin position="516"/>
        <end position="534"/>
    </location>
</feature>
<protein>
    <recommendedName>
        <fullName evidence="4">Glycosyltransferase RgtA/B/C/D-like domain-containing protein</fullName>
    </recommendedName>
</protein>
<feature type="transmembrane region" description="Helical" evidence="1">
    <location>
        <begin position="413"/>
        <end position="442"/>
    </location>
</feature>
<name>A0ABW0JB61_9BURK</name>
<evidence type="ECO:0000313" key="2">
    <source>
        <dbReference type="EMBL" id="MFC5430160.1"/>
    </source>
</evidence>
<feature type="transmembrane region" description="Helical" evidence="1">
    <location>
        <begin position="28"/>
        <end position="49"/>
    </location>
</feature>
<feature type="transmembrane region" description="Helical" evidence="1">
    <location>
        <begin position="193"/>
        <end position="210"/>
    </location>
</feature>
<keyword evidence="1" id="KW-0472">Membrane</keyword>
<feature type="transmembrane region" description="Helical" evidence="1">
    <location>
        <begin position="245"/>
        <end position="264"/>
    </location>
</feature>
<feature type="transmembrane region" description="Helical" evidence="1">
    <location>
        <begin position="485"/>
        <end position="504"/>
    </location>
</feature>
<feature type="transmembrane region" description="Helical" evidence="1">
    <location>
        <begin position="61"/>
        <end position="79"/>
    </location>
</feature>
<gene>
    <name evidence="2" type="ORF">ACFPTO_15315</name>
</gene>
<evidence type="ECO:0000256" key="1">
    <source>
        <dbReference type="SAM" id="Phobius"/>
    </source>
</evidence>
<reference evidence="3" key="1">
    <citation type="journal article" date="2019" name="Int. J. Syst. Evol. Microbiol.">
        <title>The Global Catalogue of Microorganisms (GCM) 10K type strain sequencing project: providing services to taxonomists for standard genome sequencing and annotation.</title>
        <authorList>
            <consortium name="The Broad Institute Genomics Platform"/>
            <consortium name="The Broad Institute Genome Sequencing Center for Infectious Disease"/>
            <person name="Wu L."/>
            <person name="Ma J."/>
        </authorList>
    </citation>
    <scope>NUCLEOTIDE SEQUENCE [LARGE SCALE GENOMIC DNA]</scope>
    <source>
        <strain evidence="3">CCUG 56042</strain>
    </source>
</reference>
<evidence type="ECO:0000313" key="3">
    <source>
        <dbReference type="Proteomes" id="UP001596103"/>
    </source>
</evidence>
<comment type="caution">
    <text evidence="2">The sequence shown here is derived from an EMBL/GenBank/DDBJ whole genome shotgun (WGS) entry which is preliminary data.</text>
</comment>
<feature type="transmembrane region" description="Helical" evidence="1">
    <location>
        <begin position="5"/>
        <end position="22"/>
    </location>
</feature>
<feature type="transmembrane region" description="Helical" evidence="1">
    <location>
        <begin position="216"/>
        <end position="238"/>
    </location>
</feature>
<keyword evidence="1" id="KW-1133">Transmembrane helix</keyword>
<sequence>MSQHAVFCAGIAIFTLVLLHLAGGSVGVAAALASFVGAIVIVQAGELVLKAANADSLGARLPAAFCIGVTVVSLAMLPIVWFANIAAATAFVVVGAAVAACVFFKRGRTRTAVSATSAASETAWTDVIVTLTLAALVCWFCRDAAGALPHLIETGTFPASSDYFIHAGEVAKFGDPLAIGPSDIGMFGSPRAFYHYGFFMLAAALLPLAGTPALGLATAALLPIGLLVGVLGIYVFAVELGGQRIGMFAALLVMCLPDASHYWVKNWFYGFHWLLFAAPGSGYATGIGLVALALAVRWTSGRPRDASWRWPLLATCLTFGLVMFRAHMFLLQAPALIAMIALTAWPKLRARLIAIVVLALAALAALLALDTHVRDIWLTYSQTPQFLDFMLTQFSTPTLAATYANLLSQYGRVAASIIGLAMLAVAPLGVFLAVYAVAGALLARRHAFHMRDALPLLMLACYLLLIVFAPVAYNGDLSEYKQRHFVLLYAVFGVYAVCLLARLFDSETRRRFTLPLRATSIAFVLIALGCAVSARGFNPAKPSPGGGEIFYEVPVDRELIDAAQHIRQHSAVGDTFAIGGPDANQRILDSATVLTSLTDLPAYLSRTAFQLTLGGIKTRLAKERIAMIQSIDRADTVDQAQRLLRDAHVTWYVVPREHPVKSDPQGEHASYKNAGLFVYHVLPGTR</sequence>
<feature type="transmembrane region" description="Helical" evidence="1">
    <location>
        <begin position="454"/>
        <end position="473"/>
    </location>
</feature>
<keyword evidence="3" id="KW-1185">Reference proteome</keyword>
<dbReference type="Proteomes" id="UP001596103">
    <property type="component" value="Unassembled WGS sequence"/>
</dbReference>
<accession>A0ABW0JB61</accession>
<dbReference type="EMBL" id="JBHSMP010000017">
    <property type="protein sequence ID" value="MFC5430160.1"/>
    <property type="molecule type" value="Genomic_DNA"/>
</dbReference>